<evidence type="ECO:0000256" key="7">
    <source>
        <dbReference type="ARBA" id="ARBA00023163"/>
    </source>
</evidence>
<dbReference type="InterPro" id="IPR042634">
    <property type="entry name" value="MOX-1/MOX-2"/>
</dbReference>
<evidence type="ECO:0000256" key="1">
    <source>
        <dbReference type="ARBA" id="ARBA00004123"/>
    </source>
</evidence>
<dbReference type="PANTHER" id="PTHR24328:SF7">
    <property type="entry name" value="BUTTONLESS"/>
    <property type="match status" value="1"/>
</dbReference>
<dbReference type="PROSITE" id="PS50071">
    <property type="entry name" value="HOMEOBOX_2"/>
    <property type="match status" value="1"/>
</dbReference>
<sequence length="241" mass="27661">MVGPPPSSVPVTEHNKRCAKRVKVSVLNMYPRSFGFNRPPYPVGPHESHVPPPLSHPPYVYSAPSRSFPSACSYPVSNSSRPYIPPQPLKHYGDTRYVHMSPRDEAPILHHLPQQQSAIVELPEHSNHMEGAVPQQLLPSCEQAPRPGKSARRKRKDRTAFTKHQIQELENEFERNNYLTRLRRYEIAVSLDLTERQVKVWFQNRRMKWKRVKGRRLAKKSAATKNLGSSPGQDRSQEIPI</sequence>
<dbReference type="GO" id="GO:0000981">
    <property type="term" value="F:DNA-binding transcription factor activity, RNA polymerase II-specific"/>
    <property type="evidence" value="ECO:0007669"/>
    <property type="project" value="InterPro"/>
</dbReference>
<dbReference type="PANTHER" id="PTHR24328">
    <property type="entry name" value="HOMEOBOX PROTEIN MOX"/>
    <property type="match status" value="1"/>
</dbReference>
<evidence type="ECO:0000256" key="8">
    <source>
        <dbReference type="ARBA" id="ARBA00023242"/>
    </source>
</evidence>
<gene>
    <name evidence="13" type="ORF">P5673_011604</name>
</gene>
<keyword evidence="7" id="KW-0804">Transcription</keyword>
<name>A0AAD9QP39_ACRCE</name>
<proteinExistence type="predicted"/>
<dbReference type="Pfam" id="PF00046">
    <property type="entry name" value="Homeodomain"/>
    <property type="match status" value="1"/>
</dbReference>
<dbReference type="InterPro" id="IPR017970">
    <property type="entry name" value="Homeobox_CS"/>
</dbReference>
<keyword evidence="8 9" id="KW-0539">Nucleus</keyword>
<dbReference type="SUPFAM" id="SSF46689">
    <property type="entry name" value="Homeodomain-like"/>
    <property type="match status" value="1"/>
</dbReference>
<keyword evidence="4 9" id="KW-0238">DNA-binding</keyword>
<feature type="domain" description="Homeobox" evidence="12">
    <location>
        <begin position="152"/>
        <end position="212"/>
    </location>
</feature>
<evidence type="ECO:0000256" key="10">
    <source>
        <dbReference type="RuleBase" id="RU000682"/>
    </source>
</evidence>
<accession>A0AAD9QP39</accession>
<dbReference type="Gene3D" id="1.10.10.60">
    <property type="entry name" value="Homeodomain-like"/>
    <property type="match status" value="1"/>
</dbReference>
<evidence type="ECO:0000313" key="14">
    <source>
        <dbReference type="Proteomes" id="UP001249851"/>
    </source>
</evidence>
<keyword evidence="2" id="KW-0217">Developmental protein</keyword>
<reference evidence="13" key="2">
    <citation type="journal article" date="2023" name="Science">
        <title>Genomic signatures of disease resistance in endangered staghorn corals.</title>
        <authorList>
            <person name="Vollmer S.V."/>
            <person name="Selwyn J.D."/>
            <person name="Despard B.A."/>
            <person name="Roesel C.L."/>
        </authorList>
    </citation>
    <scope>NUCLEOTIDE SEQUENCE</scope>
    <source>
        <strain evidence="13">K2</strain>
    </source>
</reference>
<dbReference type="Proteomes" id="UP001249851">
    <property type="component" value="Unassembled WGS sequence"/>
</dbReference>
<organism evidence="13 14">
    <name type="scientific">Acropora cervicornis</name>
    <name type="common">Staghorn coral</name>
    <dbReference type="NCBI Taxonomy" id="6130"/>
    <lineage>
        <taxon>Eukaryota</taxon>
        <taxon>Metazoa</taxon>
        <taxon>Cnidaria</taxon>
        <taxon>Anthozoa</taxon>
        <taxon>Hexacorallia</taxon>
        <taxon>Scleractinia</taxon>
        <taxon>Astrocoeniina</taxon>
        <taxon>Acroporidae</taxon>
        <taxon>Acropora</taxon>
    </lineage>
</organism>
<comment type="subcellular location">
    <subcellularLocation>
        <location evidence="1 9 10">Nucleus</location>
    </subcellularLocation>
</comment>
<reference evidence="13" key="1">
    <citation type="journal article" date="2023" name="G3 (Bethesda)">
        <title>Whole genome assembly and annotation of the endangered Caribbean coral Acropora cervicornis.</title>
        <authorList>
            <person name="Selwyn J.D."/>
            <person name="Vollmer S.V."/>
        </authorList>
    </citation>
    <scope>NUCLEOTIDE SEQUENCE</scope>
    <source>
        <strain evidence="13">K2</strain>
    </source>
</reference>
<evidence type="ECO:0000313" key="13">
    <source>
        <dbReference type="EMBL" id="KAK2564899.1"/>
    </source>
</evidence>
<evidence type="ECO:0000256" key="11">
    <source>
        <dbReference type="SAM" id="MobiDB-lite"/>
    </source>
</evidence>
<evidence type="ECO:0000256" key="4">
    <source>
        <dbReference type="ARBA" id="ARBA00023125"/>
    </source>
</evidence>
<dbReference type="GO" id="GO:0000978">
    <property type="term" value="F:RNA polymerase II cis-regulatory region sequence-specific DNA binding"/>
    <property type="evidence" value="ECO:0007669"/>
    <property type="project" value="TreeGrafter"/>
</dbReference>
<feature type="region of interest" description="Disordered" evidence="11">
    <location>
        <begin position="213"/>
        <end position="241"/>
    </location>
</feature>
<dbReference type="GO" id="GO:0005634">
    <property type="term" value="C:nucleus"/>
    <property type="evidence" value="ECO:0007669"/>
    <property type="project" value="UniProtKB-SubCell"/>
</dbReference>
<dbReference type="GO" id="GO:0045944">
    <property type="term" value="P:positive regulation of transcription by RNA polymerase II"/>
    <property type="evidence" value="ECO:0007669"/>
    <property type="project" value="InterPro"/>
</dbReference>
<feature type="compositionally biased region" description="Polar residues" evidence="11">
    <location>
        <begin position="223"/>
        <end position="234"/>
    </location>
</feature>
<evidence type="ECO:0000259" key="12">
    <source>
        <dbReference type="PROSITE" id="PS50071"/>
    </source>
</evidence>
<evidence type="ECO:0000256" key="2">
    <source>
        <dbReference type="ARBA" id="ARBA00022473"/>
    </source>
</evidence>
<dbReference type="PRINTS" id="PR00024">
    <property type="entry name" value="HOMEOBOX"/>
</dbReference>
<evidence type="ECO:0000256" key="9">
    <source>
        <dbReference type="PROSITE-ProRule" id="PRU00108"/>
    </source>
</evidence>
<evidence type="ECO:0000256" key="3">
    <source>
        <dbReference type="ARBA" id="ARBA00023015"/>
    </source>
</evidence>
<dbReference type="InterPro" id="IPR020479">
    <property type="entry name" value="HD_metazoa"/>
</dbReference>
<feature type="DNA-binding region" description="Homeobox" evidence="9">
    <location>
        <begin position="154"/>
        <end position="213"/>
    </location>
</feature>
<dbReference type="SMART" id="SM00389">
    <property type="entry name" value="HOX"/>
    <property type="match status" value="1"/>
</dbReference>
<evidence type="ECO:0000256" key="6">
    <source>
        <dbReference type="ARBA" id="ARBA00023159"/>
    </source>
</evidence>
<keyword evidence="3" id="KW-0805">Transcription regulation</keyword>
<protein>
    <submittedName>
        <fullName evidence="13">Homeobox protein MOX-2</fullName>
    </submittedName>
</protein>
<feature type="region of interest" description="Disordered" evidence="11">
    <location>
        <begin position="140"/>
        <end position="160"/>
    </location>
</feature>
<dbReference type="InterPro" id="IPR001356">
    <property type="entry name" value="HD"/>
</dbReference>
<keyword evidence="6" id="KW-0010">Activator</keyword>
<dbReference type="AlphaFoldDB" id="A0AAD9QP39"/>
<comment type="caution">
    <text evidence="13">The sequence shown here is derived from an EMBL/GenBank/DDBJ whole genome shotgun (WGS) entry which is preliminary data.</text>
</comment>
<dbReference type="PROSITE" id="PS00027">
    <property type="entry name" value="HOMEOBOX_1"/>
    <property type="match status" value="1"/>
</dbReference>
<keyword evidence="14" id="KW-1185">Reference proteome</keyword>
<dbReference type="EMBL" id="JARQWQ010000021">
    <property type="protein sequence ID" value="KAK2564899.1"/>
    <property type="molecule type" value="Genomic_DNA"/>
</dbReference>
<dbReference type="CDD" id="cd00086">
    <property type="entry name" value="homeodomain"/>
    <property type="match status" value="1"/>
</dbReference>
<keyword evidence="5 9" id="KW-0371">Homeobox</keyword>
<dbReference type="InterPro" id="IPR009057">
    <property type="entry name" value="Homeodomain-like_sf"/>
</dbReference>
<evidence type="ECO:0000256" key="5">
    <source>
        <dbReference type="ARBA" id="ARBA00023155"/>
    </source>
</evidence>